<keyword evidence="1 3" id="KW-0732">Signal</keyword>
<protein>
    <submittedName>
        <fullName evidence="5">OmpA domain protein</fullName>
    </submittedName>
</protein>
<dbReference type="InterPro" id="IPR024370">
    <property type="entry name" value="PBP_domain"/>
</dbReference>
<dbReference type="SUPFAM" id="SSF53850">
    <property type="entry name" value="Periplasmic binding protein-like II"/>
    <property type="match status" value="1"/>
</dbReference>
<dbReference type="KEGG" id="red:roselon_00972"/>
<dbReference type="Gene3D" id="3.40.190.10">
    <property type="entry name" value="Periplasmic binding protein-like II"/>
    <property type="match status" value="2"/>
</dbReference>
<sequence length="520" mass="54793">MIRYLGAAVMAALFTVSSPAVAPAQDVELRSFDGSVTLDGNLISYDGAYYRVETQFGPMTISAQGVSCAGPGCPDLTTFVAEARIAGAATVADGLIPALLEGFADIQGMTLTRGAGAADGPQVFTLSRRDGSPAARFHVTPSTTDQGFLALLNGETDIALALREPNSAERRAAMAQAPDDPPLERRVRVLALDALVPVVSHENPIDALSLPDLARLFSGDIVSWADLDGPDAPVALHMLAPGLGLAQGFSNRVLVPAETGLADSIVRHDSATALAAAVARDAYAVGIMPRSARGPARALALRGSCGFAQMATPDAVKAEDYPLTAPVYLYLAPHRLPQLVRRFLDFTRSESAERLVRSAGYVNQSLTRTPLALQGARLANAVTAAGDDVALADLQDMVDRLDGAERLSSTFRFGDGTADLDTQSRASVLRLVDAIDRGAFDGRRLMFVGFSDGVGSAAVNRRLALRRAETVRTAVRTAAGDAGAGRVEMTVDAFGEAMPMACDDTDWGRAVNRRVEVWLE</sequence>
<dbReference type="Gene3D" id="3.30.1330.60">
    <property type="entry name" value="OmpA-like domain"/>
    <property type="match status" value="1"/>
</dbReference>
<dbReference type="EMBL" id="CP004372">
    <property type="protein sequence ID" value="AHM03372.1"/>
    <property type="molecule type" value="Genomic_DNA"/>
</dbReference>
<organism evidence="5 6">
    <name type="scientific">Roseicyclus elongatus DSM 19469</name>
    <dbReference type="NCBI Taxonomy" id="1294273"/>
    <lineage>
        <taxon>Bacteria</taxon>
        <taxon>Pseudomonadati</taxon>
        <taxon>Pseudomonadota</taxon>
        <taxon>Alphaproteobacteria</taxon>
        <taxon>Rhodobacterales</taxon>
        <taxon>Roseobacteraceae</taxon>
        <taxon>Roseicyclus</taxon>
    </lineage>
</organism>
<reference evidence="5 6" key="1">
    <citation type="submission" date="2013-03" db="EMBL/GenBank/DDBJ databases">
        <authorList>
            <person name="Fiebig A."/>
            <person name="Goeker M."/>
            <person name="Klenk H.-P.P."/>
        </authorList>
    </citation>
    <scope>NUCLEOTIDE SEQUENCE [LARGE SCALE GENOMIC DNA]</scope>
    <source>
        <strain evidence="6">DSM 19469</strain>
    </source>
</reference>
<dbReference type="PROSITE" id="PS51123">
    <property type="entry name" value="OMPA_2"/>
    <property type="match status" value="1"/>
</dbReference>
<dbReference type="AlphaFoldDB" id="W8RZT0"/>
<dbReference type="Pfam" id="PF00691">
    <property type="entry name" value="OmpA"/>
    <property type="match status" value="1"/>
</dbReference>
<dbReference type="eggNOG" id="COG0226">
    <property type="taxonomic scope" value="Bacteria"/>
</dbReference>
<dbReference type="GO" id="GO:0016020">
    <property type="term" value="C:membrane"/>
    <property type="evidence" value="ECO:0007669"/>
    <property type="project" value="UniProtKB-UniRule"/>
</dbReference>
<feature type="signal peptide" evidence="3">
    <location>
        <begin position="1"/>
        <end position="22"/>
    </location>
</feature>
<evidence type="ECO:0000259" key="4">
    <source>
        <dbReference type="PROSITE" id="PS51123"/>
    </source>
</evidence>
<dbReference type="CDD" id="cd07185">
    <property type="entry name" value="OmpA_C-like"/>
    <property type="match status" value="1"/>
</dbReference>
<dbReference type="RefSeq" id="WP_084613651.1">
    <property type="nucleotide sequence ID" value="NZ_CP004372.1"/>
</dbReference>
<dbReference type="Proteomes" id="UP000019593">
    <property type="component" value="Chromosome"/>
</dbReference>
<dbReference type="HOGENOM" id="CLU_026228_8_0_5"/>
<gene>
    <name evidence="5" type="ORF">roselon_00972</name>
</gene>
<dbReference type="PANTHER" id="PTHR30570:SF1">
    <property type="entry name" value="PHOSPHATE-BINDING PROTEIN PSTS"/>
    <property type="match status" value="1"/>
</dbReference>
<dbReference type="STRING" id="1294273.roselon_00972"/>
<evidence type="ECO:0000256" key="3">
    <source>
        <dbReference type="SAM" id="SignalP"/>
    </source>
</evidence>
<evidence type="ECO:0000256" key="2">
    <source>
        <dbReference type="PROSITE-ProRule" id="PRU00473"/>
    </source>
</evidence>
<dbReference type="InterPro" id="IPR006665">
    <property type="entry name" value="OmpA-like"/>
</dbReference>
<name>W8RZT0_9RHOB</name>
<dbReference type="PANTHER" id="PTHR30570">
    <property type="entry name" value="PERIPLASMIC PHOSPHATE BINDING COMPONENT OF PHOSPHATE ABC TRANSPORTER"/>
    <property type="match status" value="1"/>
</dbReference>
<keyword evidence="6" id="KW-1185">Reference proteome</keyword>
<dbReference type="OrthoDB" id="9790048at2"/>
<accession>W8RZT0</accession>
<dbReference type="Pfam" id="PF12849">
    <property type="entry name" value="PBP_like_2"/>
    <property type="match status" value="1"/>
</dbReference>
<keyword evidence="2" id="KW-0472">Membrane</keyword>
<evidence type="ECO:0000313" key="6">
    <source>
        <dbReference type="Proteomes" id="UP000019593"/>
    </source>
</evidence>
<evidence type="ECO:0000256" key="1">
    <source>
        <dbReference type="ARBA" id="ARBA00022729"/>
    </source>
</evidence>
<dbReference type="eggNOG" id="COG2885">
    <property type="taxonomic scope" value="Bacteria"/>
</dbReference>
<proteinExistence type="predicted"/>
<feature type="domain" description="OmpA-like" evidence="4">
    <location>
        <begin position="400"/>
        <end position="520"/>
    </location>
</feature>
<evidence type="ECO:0000313" key="5">
    <source>
        <dbReference type="EMBL" id="AHM03372.1"/>
    </source>
</evidence>
<dbReference type="InterPro" id="IPR036737">
    <property type="entry name" value="OmpA-like_sf"/>
</dbReference>
<dbReference type="InterPro" id="IPR050811">
    <property type="entry name" value="Phosphate_ABC_transporter"/>
</dbReference>
<dbReference type="SUPFAM" id="SSF103088">
    <property type="entry name" value="OmpA-like"/>
    <property type="match status" value="1"/>
</dbReference>
<dbReference type="PATRIC" id="fig|1294273.3.peg.952"/>
<feature type="chain" id="PRO_5004912635" evidence="3">
    <location>
        <begin position="23"/>
        <end position="520"/>
    </location>
</feature>